<evidence type="ECO:0000256" key="3">
    <source>
        <dbReference type="ARBA" id="ARBA00023125"/>
    </source>
</evidence>
<dbReference type="Pfam" id="PF00126">
    <property type="entry name" value="HTH_1"/>
    <property type="match status" value="1"/>
</dbReference>
<sequence length="311" mass="33816">MHSPVNRPTLADLKAFMAVAEARSFRRAAELTGVTRSALSHAIKGLEARLGVRLLHRTTRSVGLTQAGEQLLTRIAPHIAGLEQALEETADTQGQLIGTLRINGSEEAIRLLLAAVVPAWLRRYPSVELDLVEDGRLVDIVEQGFDAGIRLGEAVPADMVAVRIGKTQRFITVASADYLALHGSPLTPQDLSRHVCIRQRLPGGKRYRWEFGQKGEEVAVDAPGVLTLNNSRLMVDAAAAGLGIAYVPELSALEALNAGRLVKVLEAWCPEIPGLFLYFPANRHIPASLRAFIGIIREYNAGDLSQRESDE</sequence>
<dbReference type="FunFam" id="1.10.10.10:FF:000001">
    <property type="entry name" value="LysR family transcriptional regulator"/>
    <property type="match status" value="1"/>
</dbReference>
<dbReference type="GO" id="GO:0043565">
    <property type="term" value="F:sequence-specific DNA binding"/>
    <property type="evidence" value="ECO:0007669"/>
    <property type="project" value="TreeGrafter"/>
</dbReference>
<dbReference type="PANTHER" id="PTHR30537:SF1">
    <property type="entry name" value="HTH-TYPE TRANSCRIPTIONAL REGULATOR PGRR"/>
    <property type="match status" value="1"/>
</dbReference>
<dbReference type="Proteomes" id="UP000037315">
    <property type="component" value="Unassembled WGS sequence"/>
</dbReference>
<keyword evidence="2" id="KW-0805">Transcription regulation</keyword>
<dbReference type="InterPro" id="IPR036390">
    <property type="entry name" value="WH_DNA-bd_sf"/>
</dbReference>
<dbReference type="EMBL" id="LFEJ01000004">
    <property type="protein sequence ID" value="KMV36014.1"/>
    <property type="molecule type" value="Genomic_DNA"/>
</dbReference>
<dbReference type="PANTHER" id="PTHR30537">
    <property type="entry name" value="HTH-TYPE TRANSCRIPTIONAL REGULATOR"/>
    <property type="match status" value="1"/>
</dbReference>
<dbReference type="OrthoDB" id="9813056at2"/>
<keyword evidence="3" id="KW-0238">DNA-binding</keyword>
<dbReference type="InterPro" id="IPR005119">
    <property type="entry name" value="LysR_subst-bd"/>
</dbReference>
<comment type="caution">
    <text evidence="6">The sequence shown here is derived from an EMBL/GenBank/DDBJ whole genome shotgun (WGS) entry which is preliminary data.</text>
</comment>
<dbReference type="SUPFAM" id="SSF53850">
    <property type="entry name" value="Periplasmic binding protein-like II"/>
    <property type="match status" value="1"/>
</dbReference>
<reference evidence="6 7" key="1">
    <citation type="submission" date="2015-06" db="EMBL/GenBank/DDBJ databases">
        <title>Genome sequencing of Cronobacter sp. strain DJ34 isolated from petroleum contaminated sludge of Duliajan Oil Fields, Assam, India.</title>
        <authorList>
            <person name="Pal S."/>
            <person name="Banerjee T.D."/>
            <person name="Roy A."/>
            <person name="Sar P."/>
            <person name="Kazy S.K."/>
        </authorList>
    </citation>
    <scope>NUCLEOTIDE SEQUENCE [LARGE SCALE GENOMIC DNA]</scope>
    <source>
        <strain evidence="6 7">DJ34</strain>
    </source>
</reference>
<feature type="domain" description="HTH lysR-type" evidence="5">
    <location>
        <begin position="8"/>
        <end position="65"/>
    </location>
</feature>
<dbReference type="GO" id="GO:0003700">
    <property type="term" value="F:DNA-binding transcription factor activity"/>
    <property type="evidence" value="ECO:0007669"/>
    <property type="project" value="InterPro"/>
</dbReference>
<accession>A0A0J8YET3</accession>
<evidence type="ECO:0000313" key="6">
    <source>
        <dbReference type="EMBL" id="KMV36014.1"/>
    </source>
</evidence>
<dbReference type="Gene3D" id="1.10.10.10">
    <property type="entry name" value="Winged helix-like DNA-binding domain superfamily/Winged helix DNA-binding domain"/>
    <property type="match status" value="1"/>
</dbReference>
<dbReference type="STRING" id="1121863.GCA_000621185_04155"/>
<dbReference type="InterPro" id="IPR036388">
    <property type="entry name" value="WH-like_DNA-bd_sf"/>
</dbReference>
<proteinExistence type="inferred from homology"/>
<evidence type="ECO:0000313" key="7">
    <source>
        <dbReference type="Proteomes" id="UP000037315"/>
    </source>
</evidence>
<dbReference type="Gene3D" id="3.40.190.290">
    <property type="match status" value="1"/>
</dbReference>
<dbReference type="RefSeq" id="WP_048887392.1">
    <property type="nucleotide sequence ID" value="NZ_LFEJ01000004.1"/>
</dbReference>
<dbReference type="Pfam" id="PF03466">
    <property type="entry name" value="LysR_substrate"/>
    <property type="match status" value="1"/>
</dbReference>
<dbReference type="InterPro" id="IPR000847">
    <property type="entry name" value="LysR_HTH_N"/>
</dbReference>
<keyword evidence="4" id="KW-0804">Transcription</keyword>
<name>A0A0J8YET3_9ENTR</name>
<gene>
    <name evidence="6" type="ORF">ACH50_04025</name>
</gene>
<dbReference type="PATRIC" id="fig|1656095.3.peg.2902"/>
<evidence type="ECO:0000256" key="4">
    <source>
        <dbReference type="ARBA" id="ARBA00023163"/>
    </source>
</evidence>
<dbReference type="GO" id="GO:0006351">
    <property type="term" value="P:DNA-templated transcription"/>
    <property type="evidence" value="ECO:0007669"/>
    <property type="project" value="TreeGrafter"/>
</dbReference>
<protein>
    <submittedName>
        <fullName evidence="6">LysR family transcriptional regulator</fullName>
    </submittedName>
</protein>
<evidence type="ECO:0000256" key="2">
    <source>
        <dbReference type="ARBA" id="ARBA00023015"/>
    </source>
</evidence>
<keyword evidence="7" id="KW-1185">Reference proteome</keyword>
<evidence type="ECO:0000256" key="1">
    <source>
        <dbReference type="ARBA" id="ARBA00009437"/>
    </source>
</evidence>
<dbReference type="AlphaFoldDB" id="A0A0J8YET3"/>
<dbReference type="InterPro" id="IPR058163">
    <property type="entry name" value="LysR-type_TF_proteobact-type"/>
</dbReference>
<dbReference type="SUPFAM" id="SSF46785">
    <property type="entry name" value="Winged helix' DNA-binding domain"/>
    <property type="match status" value="1"/>
</dbReference>
<evidence type="ECO:0000259" key="5">
    <source>
        <dbReference type="PROSITE" id="PS50931"/>
    </source>
</evidence>
<comment type="similarity">
    <text evidence="1">Belongs to the LysR transcriptional regulatory family.</text>
</comment>
<organism evidence="6 7">
    <name type="scientific">Franconibacter pulveris</name>
    <dbReference type="NCBI Taxonomy" id="435910"/>
    <lineage>
        <taxon>Bacteria</taxon>
        <taxon>Pseudomonadati</taxon>
        <taxon>Pseudomonadota</taxon>
        <taxon>Gammaproteobacteria</taxon>
        <taxon>Enterobacterales</taxon>
        <taxon>Enterobacteriaceae</taxon>
        <taxon>Franconibacter</taxon>
    </lineage>
</organism>
<dbReference type="CDD" id="cd08474">
    <property type="entry name" value="PBP2_CrgA_like_5"/>
    <property type="match status" value="1"/>
</dbReference>
<dbReference type="PROSITE" id="PS50931">
    <property type="entry name" value="HTH_LYSR"/>
    <property type="match status" value="1"/>
</dbReference>